<dbReference type="eggNOG" id="ENOG502TJ0B">
    <property type="taxonomic scope" value="Eukaryota"/>
</dbReference>
<dbReference type="EMBL" id="BX284604">
    <property type="protein sequence ID" value="CCD64038.1"/>
    <property type="molecule type" value="Genomic_DNA"/>
</dbReference>
<reference evidence="2 3" key="1">
    <citation type="journal article" date="1998" name="Science">
        <title>Genome sequence of the nematode C. elegans: a platform for investigating biology.</title>
        <authorList>
            <consortium name="The C. elegans sequencing consortium"/>
            <person name="Sulson J.E."/>
            <person name="Waterston R."/>
        </authorList>
    </citation>
    <scope>NUCLEOTIDE SEQUENCE [LARGE SCALE GENOMIC DNA]</scope>
    <source>
        <strain evidence="2 3">Bristol N2</strain>
    </source>
</reference>
<proteinExistence type="predicted"/>
<dbReference type="PaxDb" id="6239-F58E2.2"/>
<accession>Q9TYZ6</accession>
<dbReference type="PeptideAtlas" id="Q9TYZ6"/>
<evidence type="ECO:0000313" key="3">
    <source>
        <dbReference type="Proteomes" id="UP000001940"/>
    </source>
</evidence>
<organism evidence="2 3">
    <name type="scientific">Caenorhabditis elegans</name>
    <dbReference type="NCBI Taxonomy" id="6239"/>
    <lineage>
        <taxon>Eukaryota</taxon>
        <taxon>Metazoa</taxon>
        <taxon>Ecdysozoa</taxon>
        <taxon>Nematoda</taxon>
        <taxon>Chromadorea</taxon>
        <taxon>Rhabditida</taxon>
        <taxon>Rhabditina</taxon>
        <taxon>Rhabditomorpha</taxon>
        <taxon>Rhabditoidea</taxon>
        <taxon>Rhabditidae</taxon>
        <taxon>Peloderinae</taxon>
        <taxon>Caenorhabditis</taxon>
    </lineage>
</organism>
<dbReference type="FunCoup" id="Q9TYZ6">
    <property type="interactions" value="1522"/>
</dbReference>
<evidence type="ECO:0000313" key="4">
    <source>
        <dbReference type="WormBase" id="F58E2.2"/>
    </source>
</evidence>
<dbReference type="HOGENOM" id="CLU_113848_0_0_1"/>
<dbReference type="InParanoid" id="Q9TYZ6"/>
<dbReference type="PIR" id="T33710">
    <property type="entry name" value="T33710"/>
</dbReference>
<dbReference type="AGR" id="WB:WBGene00019046"/>
<sequence length="141" mass="15804">MITLILFLLIISYSRQLVAESEIVDFVTAGSDYNYSIDFTGGEKTVGIRRLLNGDDDDKWQFYHFCAKAKSANKKNCGSWVDGKGNKIKGEVTLKATLKGKNIVMSPVLVRDEARYASIFEDSEDQTSIVQLRVRPPSPLH</sequence>
<gene>
    <name evidence="2" type="ORF">CELE_F58E2.2</name>
    <name evidence="2 4" type="ORF">F58E2.2</name>
</gene>
<feature type="chain" id="PRO_5004333791" evidence="1">
    <location>
        <begin position="20"/>
        <end position="141"/>
    </location>
</feature>
<dbReference type="KEGG" id="cel:CELE_F58E2.2"/>
<protein>
    <submittedName>
        <fullName evidence="2">TransThyretin-Related family domain</fullName>
    </submittedName>
</protein>
<dbReference type="WormBase" id="F58E2.2">
    <property type="protein sequence ID" value="CE17130"/>
    <property type="gene ID" value="WBGene00019046"/>
</dbReference>
<dbReference type="UCSC" id="F58E2.2">
    <property type="organism name" value="c. elegans"/>
</dbReference>
<name>Q9TYZ6_CAEEL</name>
<dbReference type="OMA" id="MCESEPE"/>
<feature type="signal peptide" evidence="1">
    <location>
        <begin position="1"/>
        <end position="19"/>
    </location>
</feature>
<dbReference type="OrthoDB" id="5873982at2759"/>
<evidence type="ECO:0000256" key="1">
    <source>
        <dbReference type="SAM" id="SignalP"/>
    </source>
</evidence>
<dbReference type="Proteomes" id="UP000001940">
    <property type="component" value="Chromosome IV"/>
</dbReference>
<keyword evidence="3" id="KW-1185">Reference proteome</keyword>
<dbReference type="CTD" id="186519"/>
<dbReference type="GeneID" id="186519"/>
<dbReference type="Bgee" id="WBGene00019046">
    <property type="expression patterns" value="Expressed in adult organism"/>
</dbReference>
<keyword evidence="1" id="KW-0732">Signal</keyword>
<dbReference type="RefSeq" id="NP_500354.1">
    <property type="nucleotide sequence ID" value="NM_067953.1"/>
</dbReference>
<evidence type="ECO:0000313" key="2">
    <source>
        <dbReference type="EMBL" id="CCD64038.1"/>
    </source>
</evidence>
<dbReference type="AlphaFoldDB" id="Q9TYZ6"/>